<evidence type="ECO:0000313" key="1">
    <source>
        <dbReference type="EMBL" id="CAB3985555.1"/>
    </source>
</evidence>
<proteinExistence type="predicted"/>
<dbReference type="EMBL" id="CACRXK020000885">
    <property type="protein sequence ID" value="CAB3985555.1"/>
    <property type="molecule type" value="Genomic_DNA"/>
</dbReference>
<name>A0A6S7G1H5_PARCT</name>
<dbReference type="Proteomes" id="UP001152795">
    <property type="component" value="Unassembled WGS sequence"/>
</dbReference>
<comment type="caution">
    <text evidence="1">The sequence shown here is derived from an EMBL/GenBank/DDBJ whole genome shotgun (WGS) entry which is preliminary data.</text>
</comment>
<sequence>MQANSNVNIIVNNNSLWELLFCGVNSSQFHSLVNSNLTDSLPLKNHLERLTSIHDFDLLSLNTGAPDRNSAMEPFCRSVRCNYYSPHSFSILKDKINNRLELNKQFAVLHNNVRSLKKNLENLQTHLSNELNYNFSMIGISETRIKGENCDFNPLLPGYNFEFVPTPLAAGGVGMYINDALKYKIIDKCANEAFEALWIEIIQPTSANIICGVIYRQHNSLVLSL</sequence>
<reference evidence="1" key="1">
    <citation type="submission" date="2020-04" db="EMBL/GenBank/DDBJ databases">
        <authorList>
            <person name="Alioto T."/>
            <person name="Alioto T."/>
            <person name="Gomez Garrido J."/>
        </authorList>
    </citation>
    <scope>NUCLEOTIDE SEQUENCE</scope>
    <source>
        <strain evidence="1">A484AB</strain>
    </source>
</reference>
<evidence type="ECO:0000313" key="2">
    <source>
        <dbReference type="Proteomes" id="UP001152795"/>
    </source>
</evidence>
<keyword evidence="2" id="KW-1185">Reference proteome</keyword>
<accession>A0A6S7G1H5</accession>
<gene>
    <name evidence="1" type="ORF">PACLA_8A005710</name>
</gene>
<dbReference type="InterPro" id="IPR036691">
    <property type="entry name" value="Endo/exonu/phosph_ase_sf"/>
</dbReference>
<protein>
    <submittedName>
        <fullName evidence="1">Uncharacterized protein</fullName>
    </submittedName>
</protein>
<dbReference type="Gene3D" id="3.60.10.10">
    <property type="entry name" value="Endonuclease/exonuclease/phosphatase"/>
    <property type="match status" value="1"/>
</dbReference>
<organism evidence="1 2">
    <name type="scientific">Paramuricea clavata</name>
    <name type="common">Red gorgonian</name>
    <name type="synonym">Violescent sea-whip</name>
    <dbReference type="NCBI Taxonomy" id="317549"/>
    <lineage>
        <taxon>Eukaryota</taxon>
        <taxon>Metazoa</taxon>
        <taxon>Cnidaria</taxon>
        <taxon>Anthozoa</taxon>
        <taxon>Octocorallia</taxon>
        <taxon>Malacalcyonacea</taxon>
        <taxon>Plexauridae</taxon>
        <taxon>Paramuricea</taxon>
    </lineage>
</organism>
<dbReference type="OrthoDB" id="445826at2759"/>
<dbReference type="AlphaFoldDB" id="A0A6S7G1H5"/>